<gene>
    <name evidence="3" type="ORF">NIES37_69130</name>
</gene>
<dbReference type="Pfam" id="PF00656">
    <property type="entry name" value="Peptidase_C14"/>
    <property type="match status" value="1"/>
</dbReference>
<dbReference type="InterPro" id="IPR011600">
    <property type="entry name" value="Pept_C14_caspase"/>
</dbReference>
<dbReference type="SUPFAM" id="SSF52129">
    <property type="entry name" value="Caspase-like"/>
    <property type="match status" value="1"/>
</dbReference>
<geneLocation type="plasmid" evidence="4">
    <name>Plasmid1 dna</name>
</geneLocation>
<dbReference type="PANTHER" id="PTHR48104:SF30">
    <property type="entry name" value="METACASPASE-1"/>
    <property type="match status" value="1"/>
</dbReference>
<keyword evidence="3" id="KW-0614">Plasmid</keyword>
<organism evidence="3 4">
    <name type="scientific">Tolypothrix tenuis PCC 7101</name>
    <dbReference type="NCBI Taxonomy" id="231146"/>
    <lineage>
        <taxon>Bacteria</taxon>
        <taxon>Bacillati</taxon>
        <taxon>Cyanobacteriota</taxon>
        <taxon>Cyanophyceae</taxon>
        <taxon>Nostocales</taxon>
        <taxon>Tolypothrichaceae</taxon>
        <taxon>Tolypothrix</taxon>
    </lineage>
</organism>
<evidence type="ECO:0000256" key="1">
    <source>
        <dbReference type="SAM" id="SignalP"/>
    </source>
</evidence>
<evidence type="ECO:0000259" key="2">
    <source>
        <dbReference type="Pfam" id="PF00656"/>
    </source>
</evidence>
<feature type="signal peptide" evidence="1">
    <location>
        <begin position="1"/>
        <end position="18"/>
    </location>
</feature>
<evidence type="ECO:0000313" key="3">
    <source>
        <dbReference type="EMBL" id="BAZ02900.1"/>
    </source>
</evidence>
<keyword evidence="1" id="KW-0732">Signal</keyword>
<dbReference type="RefSeq" id="WP_096584540.1">
    <property type="nucleotide sequence ID" value="NZ_CAWNJS010000002.1"/>
</dbReference>
<protein>
    <submittedName>
        <fullName evidence="3">Peptidase C14 caspase catalytic subunit p20</fullName>
    </submittedName>
</protein>
<feature type="domain" description="Peptidase C14 caspase" evidence="2">
    <location>
        <begin position="44"/>
        <end position="310"/>
    </location>
</feature>
<accession>A0A1Z4NB21</accession>
<feature type="chain" id="PRO_5013232756" evidence="1">
    <location>
        <begin position="19"/>
        <end position="416"/>
    </location>
</feature>
<proteinExistence type="predicted"/>
<dbReference type="InterPro" id="IPR050452">
    <property type="entry name" value="Metacaspase"/>
</dbReference>
<dbReference type="Gene3D" id="3.40.50.1460">
    <property type="match status" value="1"/>
</dbReference>
<reference evidence="3 4" key="1">
    <citation type="submission" date="2017-06" db="EMBL/GenBank/DDBJ databases">
        <title>Genome sequencing of cyanobaciteial culture collection at National Institute for Environmental Studies (NIES).</title>
        <authorList>
            <person name="Hirose Y."/>
            <person name="Shimura Y."/>
            <person name="Fujisawa T."/>
            <person name="Nakamura Y."/>
            <person name="Kawachi M."/>
        </authorList>
    </citation>
    <scope>NUCLEOTIDE SEQUENCE [LARGE SCALE GENOMIC DNA]</scope>
    <source>
        <strain evidence="3 4">NIES-37</strain>
        <plasmid evidence="4">Plasmid1 dna</plasmid>
    </source>
</reference>
<dbReference type="InterPro" id="IPR029030">
    <property type="entry name" value="Caspase-like_dom_sf"/>
</dbReference>
<dbReference type="GO" id="GO:0006508">
    <property type="term" value="P:proteolysis"/>
    <property type="evidence" value="ECO:0007669"/>
    <property type="project" value="InterPro"/>
</dbReference>
<name>A0A1Z4NB21_9CYAN</name>
<dbReference type="GO" id="GO:0004197">
    <property type="term" value="F:cysteine-type endopeptidase activity"/>
    <property type="evidence" value="ECO:0007669"/>
    <property type="project" value="InterPro"/>
</dbReference>
<evidence type="ECO:0000313" key="4">
    <source>
        <dbReference type="Proteomes" id="UP000218785"/>
    </source>
</evidence>
<dbReference type="KEGG" id="ttq:NIES37_69130"/>
<keyword evidence="4" id="KW-1185">Reference proteome</keyword>
<dbReference type="EMBL" id="AP018249">
    <property type="protein sequence ID" value="BAZ02900.1"/>
    <property type="molecule type" value="Genomic_DNA"/>
</dbReference>
<dbReference type="Proteomes" id="UP000218785">
    <property type="component" value="Plasmid plasmid1"/>
</dbReference>
<dbReference type="GO" id="GO:0005737">
    <property type="term" value="C:cytoplasm"/>
    <property type="evidence" value="ECO:0007669"/>
    <property type="project" value="TreeGrafter"/>
</dbReference>
<dbReference type="AlphaFoldDB" id="A0A1Z4NB21"/>
<sequence length="416" mass="46123">MSSFKRRHFLLLASSTLATLGLGQLDVSQQGIFDTKAYAQNTPRKLALLVGINEYSDGVAQLSGCVNDVVLQRELLIHRFGFNPQDILTLTDKQATRKSILQAFEEHLIKQAKPGDVVVFHFSGHGSRVIDADRDNPDGLVSSLVAVDSQLASENSSSTKEVTGHTLWLLMAALKTENVTFVIDTIYSGGLVSSPLKSSQLKQKFQVSSEEKAYQASWLQRLGLPAEEFIKQRRIGIPKGVVLASARRDQFAIDASFNDFNAGLFTYTLTQYLWQQSGNLTLGESFVNIARNVQALSFEQGNFQEPVLFVKTNSDYQQRPMYFIGVQTPRAEAVITQVKENQIEIWLGGVNLKNLENLNKSAVFEIINAEGQQQGIVKLESRRGLVGYAKLLESPTSISLKPGLLLREKVRSTPSR</sequence>
<dbReference type="PANTHER" id="PTHR48104">
    <property type="entry name" value="METACASPASE-4"/>
    <property type="match status" value="1"/>
</dbReference>